<reference evidence="1" key="1">
    <citation type="submission" date="2020-07" db="EMBL/GenBank/DDBJ databases">
        <title>Dissolved microcystin release linked to lysis of a Microcystis spp. bloom in Lake Erie (USA) attributed to a novel cyanophage.</title>
        <authorList>
            <person name="McKindles K.M."/>
            <person name="Manes M.A."/>
            <person name="DeMarco J.R."/>
            <person name="McClure A."/>
            <person name="McKay R.M."/>
            <person name="Davis T.W."/>
            <person name="Bullerjahn G.S."/>
        </authorList>
    </citation>
    <scope>NUCLEOTIDE SEQUENCE</scope>
</reference>
<evidence type="ECO:0000313" key="1">
    <source>
        <dbReference type="EMBL" id="QNL31701.1"/>
    </source>
</evidence>
<protein>
    <submittedName>
        <fullName evidence="1">Uncharacterized protein</fullName>
    </submittedName>
</protein>
<organism evidence="1">
    <name type="scientific">Bacteriophage sp</name>
    <dbReference type="NCBI Taxonomy" id="38018"/>
    <lineage>
        <taxon>Viruses</taxon>
    </lineage>
</organism>
<proteinExistence type="predicted"/>
<name>A0A7G9A4M8_9VIRU</name>
<sequence length="116" mass="13006">MPSIRDKIDYLTAIAEQRPLTRSDFSASSEILYGKSLSAPSHAKRSELAIRASDLRSKSTPPPRFSPGEVEVIRELYQSGGVDYEDLRNWLGVAKSTICHVIARKGAYRRNFATDY</sequence>
<accession>A0A7G9A4M8</accession>
<dbReference type="EMBL" id="MT840189">
    <property type="protein sequence ID" value="QNL31701.1"/>
    <property type="molecule type" value="Genomic_DNA"/>
</dbReference>